<protein>
    <submittedName>
        <fullName evidence="3">Uncharacterized protein</fullName>
    </submittedName>
</protein>
<feature type="repeat" description="TPR" evidence="1">
    <location>
        <begin position="182"/>
        <end position="215"/>
    </location>
</feature>
<feature type="repeat" description="TPR" evidence="1">
    <location>
        <begin position="286"/>
        <end position="319"/>
    </location>
</feature>
<reference evidence="3 4" key="1">
    <citation type="journal article" date="2008" name="BMC Microbiol.">
        <title>Complete genome sequence of Treponema pallidum ssp. pallidum strain SS14 determined with oligonucleotide arrays.</title>
        <authorList>
            <person name="Matejkova P."/>
            <person name="Strouhal M."/>
            <person name="Smajs D."/>
            <person name="Norris S.J."/>
            <person name="Palzkill T."/>
            <person name="Petrosino J.F."/>
            <person name="Sodergren E."/>
            <person name="Norton J.E."/>
            <person name="Singh J."/>
            <person name="Richmond T.A."/>
            <person name="Molla M.N."/>
            <person name="Albert T.J."/>
            <person name="Weinstock G.M."/>
        </authorList>
    </citation>
    <scope>NUCLEOTIDE SEQUENCE [LARGE SCALE GENOMIC DNA]</scope>
    <source>
        <strain evidence="3 4">SS14</strain>
    </source>
</reference>
<evidence type="ECO:0000313" key="4">
    <source>
        <dbReference type="Proteomes" id="UP000001202"/>
    </source>
</evidence>
<dbReference type="PROSITE" id="PS50005">
    <property type="entry name" value="TPR"/>
    <property type="match status" value="2"/>
</dbReference>
<dbReference type="SUPFAM" id="SSF48452">
    <property type="entry name" value="TPR-like"/>
    <property type="match status" value="1"/>
</dbReference>
<dbReference type="Gene3D" id="1.25.40.10">
    <property type="entry name" value="Tetratricopeptide repeat domain"/>
    <property type="match status" value="2"/>
</dbReference>
<evidence type="ECO:0000256" key="1">
    <source>
        <dbReference type="PROSITE-ProRule" id="PRU00339"/>
    </source>
</evidence>
<evidence type="ECO:0000313" key="3">
    <source>
        <dbReference type="EMBL" id="ACD70919.1"/>
    </source>
</evidence>
<accession>A0A0H3BJA7</accession>
<dbReference type="InterPro" id="IPR019734">
    <property type="entry name" value="TPR_rpt"/>
</dbReference>
<keyword evidence="2" id="KW-0472">Membrane</keyword>
<gene>
    <name evidence="3" type="ordered locus">TPASS_0496</name>
</gene>
<dbReference type="PATRIC" id="fig|243276.5.peg.529"/>
<feature type="transmembrane region" description="Helical" evidence="2">
    <location>
        <begin position="39"/>
        <end position="57"/>
    </location>
</feature>
<dbReference type="InterPro" id="IPR011990">
    <property type="entry name" value="TPR-like_helical_dom_sf"/>
</dbReference>
<dbReference type="KEGG" id="tpp:TPASS_0496"/>
<evidence type="ECO:0000256" key="2">
    <source>
        <dbReference type="SAM" id="Phobius"/>
    </source>
</evidence>
<dbReference type="Proteomes" id="UP000001202">
    <property type="component" value="Chromosome"/>
</dbReference>
<dbReference type="EMBL" id="CP000805">
    <property type="protein sequence ID" value="ACD70919.1"/>
    <property type="molecule type" value="Genomic_DNA"/>
</dbReference>
<dbReference type="SMART" id="SM00028">
    <property type="entry name" value="TPR"/>
    <property type="match status" value="3"/>
</dbReference>
<organism evidence="3 4">
    <name type="scientific">Treponema pallidum subsp. pallidum (strain SS14)</name>
    <dbReference type="NCBI Taxonomy" id="455434"/>
    <lineage>
        <taxon>Bacteria</taxon>
        <taxon>Pseudomonadati</taxon>
        <taxon>Spirochaetota</taxon>
        <taxon>Spirochaetia</taxon>
        <taxon>Spirochaetales</taxon>
        <taxon>Treponemataceae</taxon>
        <taxon>Treponema</taxon>
    </lineage>
</organism>
<dbReference type="AlphaFoldDB" id="A0A0H3BJA7"/>
<keyword evidence="1" id="KW-0802">TPR repeat</keyword>
<sequence length="329" mass="37761">MTESGLPVLCFFRVSMEFLLRRSGHQSFFPGRRKLPNSVFLFSVFFALVVGVGVGAWRYRRYYRGLPSARSVYEDWKNGNYKAVYDKAAEILQRRVFDAEMLALHGFAAYYIFSEQTDLSVSYDYLNSAIVSLRRALHVVRPAEVPNVSYVLGKAYYQRGYYYADLAVKYLDLAYNAGFRAADLAEFRGMSASLLGDMQKAVESFTQALAAQPSDLVLYALAECYEKLSDFSKAKLYLYDTIGKTKDVLLELKCRNRLAALYLSERNLAEAERELDVVLQKDERSAEAHYHRGVLYEMGSDLVRARAEWRRALRLNPLHEPTRVKLNLK</sequence>
<proteinExistence type="predicted"/>
<keyword evidence="2" id="KW-0812">Transmembrane</keyword>
<keyword evidence="2" id="KW-1133">Transmembrane helix</keyword>
<name>A0A0H3BJA7_TREPS</name>